<feature type="chain" id="PRO_5032431571" evidence="9">
    <location>
        <begin position="28"/>
        <end position="479"/>
    </location>
</feature>
<dbReference type="RefSeq" id="XP_067757827.1">
    <property type="nucleotide sequence ID" value="XM_067901801.1"/>
</dbReference>
<dbReference type="InterPro" id="IPR039417">
    <property type="entry name" value="Peptidase_C1A_papain-like"/>
</dbReference>
<keyword evidence="8" id="KW-0325">Glycoprotein</keyword>
<dbReference type="InterPro" id="IPR000169">
    <property type="entry name" value="Pept_cys_AS"/>
</dbReference>
<evidence type="ECO:0000256" key="5">
    <source>
        <dbReference type="ARBA" id="ARBA00022807"/>
    </source>
</evidence>
<gene>
    <name evidence="12" type="ORF">JKF63_05847</name>
</gene>
<dbReference type="AlphaFoldDB" id="A0A836IUX4"/>
<dbReference type="CDD" id="cd02248">
    <property type="entry name" value="Peptidase_C1A"/>
    <property type="match status" value="1"/>
</dbReference>
<dbReference type="GO" id="GO:0004197">
    <property type="term" value="F:cysteine-type endopeptidase activity"/>
    <property type="evidence" value="ECO:0007669"/>
    <property type="project" value="InterPro"/>
</dbReference>
<dbReference type="SMART" id="SM00645">
    <property type="entry name" value="Pept_C1"/>
    <property type="match status" value="1"/>
</dbReference>
<dbReference type="InterPro" id="IPR013201">
    <property type="entry name" value="Prot_inhib_I29"/>
</dbReference>
<keyword evidence="7" id="KW-1015">Disulfide bond</keyword>
<dbReference type="SMART" id="SM00848">
    <property type="entry name" value="Inhibitor_I29"/>
    <property type="match status" value="1"/>
</dbReference>
<organism evidence="12 13">
    <name type="scientific">Porcisia hertigi</name>
    <dbReference type="NCBI Taxonomy" id="2761500"/>
    <lineage>
        <taxon>Eukaryota</taxon>
        <taxon>Discoba</taxon>
        <taxon>Euglenozoa</taxon>
        <taxon>Kinetoplastea</taxon>
        <taxon>Metakinetoplastina</taxon>
        <taxon>Trypanosomatida</taxon>
        <taxon>Trypanosomatidae</taxon>
        <taxon>Leishmaniinae</taxon>
        <taxon>Porcisia</taxon>
    </lineage>
</organism>
<dbReference type="SUPFAM" id="SSF54001">
    <property type="entry name" value="Cysteine proteinases"/>
    <property type="match status" value="1"/>
</dbReference>
<evidence type="ECO:0000256" key="7">
    <source>
        <dbReference type="ARBA" id="ARBA00023157"/>
    </source>
</evidence>
<dbReference type="KEGG" id="phet:94291878"/>
<evidence type="ECO:0000256" key="1">
    <source>
        <dbReference type="ARBA" id="ARBA00008455"/>
    </source>
</evidence>
<dbReference type="PROSITE" id="PS00139">
    <property type="entry name" value="THIOL_PROTEASE_CYS"/>
    <property type="match status" value="1"/>
</dbReference>
<dbReference type="GeneID" id="94291878"/>
<reference evidence="12 13" key="1">
    <citation type="submission" date="2021-02" db="EMBL/GenBank/DDBJ databases">
        <title>Porcisia hertigi Genome sequencing and assembly.</title>
        <authorList>
            <person name="Almutairi H."/>
            <person name="Gatherer D."/>
        </authorList>
    </citation>
    <scope>NUCLEOTIDE SEQUENCE [LARGE SCALE GENOMIC DNA]</scope>
    <source>
        <strain evidence="12 13">C119</strain>
    </source>
</reference>
<evidence type="ECO:0000256" key="2">
    <source>
        <dbReference type="ARBA" id="ARBA00022670"/>
    </source>
</evidence>
<dbReference type="PRINTS" id="PR00705">
    <property type="entry name" value="PAPAIN"/>
</dbReference>
<dbReference type="InterPro" id="IPR021981">
    <property type="entry name" value="DUF3586"/>
</dbReference>
<keyword evidence="3 9" id="KW-0732">Signal</keyword>
<name>A0A836IUX4_9TRYP</name>
<dbReference type="PROSITE" id="PS00639">
    <property type="entry name" value="THIOL_PROTEASE_HIS"/>
    <property type="match status" value="1"/>
</dbReference>
<dbReference type="InterPro" id="IPR025661">
    <property type="entry name" value="Pept_asp_AS"/>
</dbReference>
<evidence type="ECO:0000313" key="13">
    <source>
        <dbReference type="Proteomes" id="UP000674318"/>
    </source>
</evidence>
<dbReference type="PROSITE" id="PS51257">
    <property type="entry name" value="PROKAR_LIPOPROTEIN"/>
    <property type="match status" value="1"/>
</dbReference>
<keyword evidence="5" id="KW-0788">Thiol protease</keyword>
<dbReference type="InterPro" id="IPR013128">
    <property type="entry name" value="Peptidase_C1A"/>
</dbReference>
<dbReference type="OrthoDB" id="251836at2759"/>
<dbReference type="Pfam" id="PF12131">
    <property type="entry name" value="DUF3586"/>
    <property type="match status" value="1"/>
</dbReference>
<dbReference type="FunFam" id="3.90.70.10:FF:000138">
    <property type="entry name" value="Cruzipain"/>
    <property type="match status" value="1"/>
</dbReference>
<dbReference type="GO" id="GO:0006508">
    <property type="term" value="P:proteolysis"/>
    <property type="evidence" value="ECO:0007669"/>
    <property type="project" value="UniProtKB-KW"/>
</dbReference>
<evidence type="ECO:0000256" key="6">
    <source>
        <dbReference type="ARBA" id="ARBA00023145"/>
    </source>
</evidence>
<comment type="caution">
    <text evidence="12">The sequence shown here is derived from an EMBL/GenBank/DDBJ whole genome shotgun (WGS) entry which is preliminary data.</text>
</comment>
<evidence type="ECO:0000256" key="9">
    <source>
        <dbReference type="SAM" id="SignalP"/>
    </source>
</evidence>
<evidence type="ECO:0000256" key="8">
    <source>
        <dbReference type="ARBA" id="ARBA00023180"/>
    </source>
</evidence>
<evidence type="ECO:0000259" key="11">
    <source>
        <dbReference type="SMART" id="SM00848"/>
    </source>
</evidence>
<accession>A0A836IUX4</accession>
<dbReference type="Pfam" id="PF08246">
    <property type="entry name" value="Inhibitor_I29"/>
    <property type="match status" value="1"/>
</dbReference>
<dbReference type="PANTHER" id="PTHR12411">
    <property type="entry name" value="CYSTEINE PROTEASE FAMILY C1-RELATED"/>
    <property type="match status" value="1"/>
</dbReference>
<dbReference type="Proteomes" id="UP000674318">
    <property type="component" value="Unassembled WGS sequence"/>
</dbReference>
<evidence type="ECO:0000259" key="10">
    <source>
        <dbReference type="SMART" id="SM00645"/>
    </source>
</evidence>
<keyword evidence="4" id="KW-0378">Hydrolase</keyword>
<sequence>MARLNSFLFLMLVTTLFVACYCPAVIAQTHFGVDNDVASAHYGRFKKRHGKSFGEDAVESHSFNAFKMNMQTAIFLNAQNPHAHYDVSNKFADLTPEDFAKQYLNPAYHTHYLTAHQERAYVYKDVRGGPSAVDWRKLGAVTPVKDQGNCGSCWAFSAIGNIEGVWAASGHSLVSMSEQMLVSCDTVDQGCNGGLMNQAWEWIITNHSGEVDSESSYPYTSGTGSTTECQTTGKTAAVIGGYLDLAQDEDAIAAWLSDHGPVSIAVDASTWQLYFGGVVSNCVSQQLNHGVLLVGYNDDAPQPYWIVKNSWGPSWGENGFIRLAKGSNQCMMKEYAMSATLSGTTTTHAPTSTPGPQPANATLVQMNCLTSGCSFWCTNTTHSTGVCLPHKNGGSFIVNCQKNTVDEVLFSSKDCTGEGTKTTMPLNTCMASYLGYFQNVCTQSVSGVSIRQPVGDLVKPHILRHPPAPRRRTLDATQP</sequence>
<keyword evidence="6" id="KW-0865">Zymogen</keyword>
<protein>
    <submittedName>
        <fullName evidence="12">Uncharacterized protein</fullName>
    </submittedName>
</protein>
<feature type="domain" description="Peptidase C1A papain C-terminal" evidence="10">
    <location>
        <begin position="129"/>
        <end position="340"/>
    </location>
</feature>
<dbReference type="InterPro" id="IPR025660">
    <property type="entry name" value="Pept_his_AS"/>
</dbReference>
<keyword evidence="2" id="KW-0645">Protease</keyword>
<evidence type="ECO:0000256" key="4">
    <source>
        <dbReference type="ARBA" id="ARBA00022801"/>
    </source>
</evidence>
<feature type="signal peptide" evidence="9">
    <location>
        <begin position="1"/>
        <end position="27"/>
    </location>
</feature>
<evidence type="ECO:0000256" key="3">
    <source>
        <dbReference type="ARBA" id="ARBA00022729"/>
    </source>
</evidence>
<comment type="similarity">
    <text evidence="1">Belongs to the peptidase C1 family.</text>
</comment>
<evidence type="ECO:0000313" key="12">
    <source>
        <dbReference type="EMBL" id="KAG5507101.1"/>
    </source>
</evidence>
<dbReference type="EMBL" id="JAFJZO010000019">
    <property type="protein sequence ID" value="KAG5507101.1"/>
    <property type="molecule type" value="Genomic_DNA"/>
</dbReference>
<proteinExistence type="inferred from homology"/>
<dbReference type="InterPro" id="IPR038765">
    <property type="entry name" value="Papain-like_cys_pep_sf"/>
</dbReference>
<dbReference type="InterPro" id="IPR000668">
    <property type="entry name" value="Peptidase_C1A_C"/>
</dbReference>
<keyword evidence="13" id="KW-1185">Reference proteome</keyword>
<dbReference type="Pfam" id="PF00112">
    <property type="entry name" value="Peptidase_C1"/>
    <property type="match status" value="1"/>
</dbReference>
<dbReference type="Gene3D" id="3.90.70.10">
    <property type="entry name" value="Cysteine proteinases"/>
    <property type="match status" value="1"/>
</dbReference>
<dbReference type="PROSITE" id="PS00640">
    <property type="entry name" value="THIOL_PROTEASE_ASN"/>
    <property type="match status" value="1"/>
</dbReference>
<feature type="domain" description="Cathepsin propeptide inhibitor" evidence="11">
    <location>
        <begin position="42"/>
        <end position="99"/>
    </location>
</feature>